<dbReference type="Pfam" id="PF06078">
    <property type="entry name" value="DUF937"/>
    <property type="match status" value="1"/>
</dbReference>
<proteinExistence type="predicted"/>
<dbReference type="RefSeq" id="WP_131001267.1">
    <property type="nucleotide sequence ID" value="NZ_JBHSZR010000002.1"/>
</dbReference>
<dbReference type="Proteomes" id="UP000291613">
    <property type="component" value="Unassembled WGS sequence"/>
</dbReference>
<gene>
    <name evidence="2" type="ORF">EYR15_02395</name>
</gene>
<evidence type="ECO:0000313" key="2">
    <source>
        <dbReference type="EMBL" id="TBN55016.1"/>
    </source>
</evidence>
<feature type="region of interest" description="Disordered" evidence="1">
    <location>
        <begin position="189"/>
        <end position="240"/>
    </location>
</feature>
<dbReference type="OrthoDB" id="5526542at2"/>
<name>A0A4V2JEF1_9HYPH</name>
<dbReference type="EMBL" id="SIUB01000001">
    <property type="protein sequence ID" value="TBN55016.1"/>
    <property type="molecule type" value="Genomic_DNA"/>
</dbReference>
<comment type="caution">
    <text evidence="2">The sequence shown here is derived from an EMBL/GenBank/DDBJ whole genome shotgun (WGS) entry which is preliminary data.</text>
</comment>
<evidence type="ECO:0000256" key="1">
    <source>
        <dbReference type="SAM" id="MobiDB-lite"/>
    </source>
</evidence>
<dbReference type="AlphaFoldDB" id="A0A4V2JEF1"/>
<keyword evidence="3" id="KW-1185">Reference proteome</keyword>
<reference evidence="2 3" key="1">
    <citation type="submission" date="2019-02" db="EMBL/GenBank/DDBJ databases">
        <title>Hansschlegelia quercus sp. nov., a novel methylotrophic bacterium from buds of oak (Quercus robur L.).</title>
        <authorList>
            <person name="Agafonova N.V."/>
            <person name="Kaparullina E.N."/>
            <person name="Grouzdev D.S."/>
            <person name="Doronina N.V."/>
        </authorList>
    </citation>
    <scope>NUCLEOTIDE SEQUENCE [LARGE SCALE GENOMIC DNA]</scope>
    <source>
        <strain evidence="2 3">Dub</strain>
    </source>
</reference>
<organism evidence="2 3">
    <name type="scientific">Hansschlegelia quercus</name>
    <dbReference type="NCBI Taxonomy" id="2528245"/>
    <lineage>
        <taxon>Bacteria</taxon>
        <taxon>Pseudomonadati</taxon>
        <taxon>Pseudomonadota</taxon>
        <taxon>Alphaproteobacteria</taxon>
        <taxon>Hyphomicrobiales</taxon>
        <taxon>Methylopilaceae</taxon>
        <taxon>Hansschlegelia</taxon>
    </lineage>
</organism>
<evidence type="ECO:0000313" key="3">
    <source>
        <dbReference type="Proteomes" id="UP000291613"/>
    </source>
</evidence>
<sequence length="262" mass="27233">MFDVFEMMRRAQGGQAFDNLARAYGLSPEQMRAAAAAVSPAFAQAFQRRSEGEEAAERLSQMFGAETYARAFDMQSAAFDAAAQGPGDAALSALFGSPDVSRAVAAQASAASGVQAEIIRKVLPVLAGVLIGGFLKASKAPGAAPAADYWRNIAGAPAPFGRNAAQEEAAEPKEAATMMGDMVAEMLNGMFPGVRPTPERPGSGPTPEPESPPAGRGDEDRPEAGGAPFDAFVEGSREWQAENAKAMEKIFDAFWGGAKKGG</sequence>
<protein>
    <submittedName>
        <fullName evidence="2">DUF937 domain-containing protein</fullName>
    </submittedName>
</protein>
<accession>A0A4V2JEF1</accession>
<dbReference type="InterPro" id="IPR009282">
    <property type="entry name" value="DUF937"/>
</dbReference>